<dbReference type="GO" id="GO:0005829">
    <property type="term" value="C:cytosol"/>
    <property type="evidence" value="ECO:0007669"/>
    <property type="project" value="TreeGrafter"/>
</dbReference>
<evidence type="ECO:0000313" key="2">
    <source>
        <dbReference type="EMBL" id="MBO0936228.1"/>
    </source>
</evidence>
<evidence type="ECO:0000259" key="1">
    <source>
        <dbReference type="Pfam" id="PF03358"/>
    </source>
</evidence>
<dbReference type="GO" id="GO:0016491">
    <property type="term" value="F:oxidoreductase activity"/>
    <property type="evidence" value="ECO:0007669"/>
    <property type="project" value="InterPro"/>
</dbReference>
<gene>
    <name evidence="2" type="ORF">J2I47_06685</name>
</gene>
<reference evidence="2" key="1">
    <citation type="submission" date="2021-03" db="EMBL/GenBank/DDBJ databases">
        <title>Fibrella sp. HMF5335 genome sequencing and assembly.</title>
        <authorList>
            <person name="Kang H."/>
            <person name="Kim H."/>
            <person name="Bae S."/>
            <person name="Joh K."/>
        </authorList>
    </citation>
    <scope>NUCLEOTIDE SEQUENCE</scope>
    <source>
        <strain evidence="2">HMF5335</strain>
    </source>
</reference>
<sequence>MKIAIISTSPRANSNTLRFCKFVRNVLQETGQHEVTIVDFEQYDLLFVGSAWMKPETLTSFQQQFVSAWGNADLVFFASPEYNWTATPQILNAFHALGGPAFNQLFDNKVFAMVGVSNGRGGRQPALDMTTVLNKVISFTNNFSIISPKLYESHETDKNLDADGQFVGHEVYDRTARAFIDYTLTVAQRWHALSMSELANE</sequence>
<name>A0A939GGV9_9BACT</name>
<dbReference type="Gene3D" id="3.40.50.360">
    <property type="match status" value="1"/>
</dbReference>
<proteinExistence type="predicted"/>
<dbReference type="GO" id="GO:0010181">
    <property type="term" value="F:FMN binding"/>
    <property type="evidence" value="ECO:0007669"/>
    <property type="project" value="TreeGrafter"/>
</dbReference>
<dbReference type="SUPFAM" id="SSF52218">
    <property type="entry name" value="Flavoproteins"/>
    <property type="match status" value="1"/>
</dbReference>
<dbReference type="PANTHER" id="PTHR30543:SF21">
    <property type="entry name" value="NAD(P)H-DEPENDENT FMN REDUCTASE LOT6"/>
    <property type="match status" value="1"/>
</dbReference>
<organism evidence="2 3">
    <name type="scientific">Fibrella rubiginis</name>
    <dbReference type="NCBI Taxonomy" id="2817060"/>
    <lineage>
        <taxon>Bacteria</taxon>
        <taxon>Pseudomonadati</taxon>
        <taxon>Bacteroidota</taxon>
        <taxon>Cytophagia</taxon>
        <taxon>Cytophagales</taxon>
        <taxon>Spirosomataceae</taxon>
        <taxon>Fibrella</taxon>
    </lineage>
</organism>
<dbReference type="PANTHER" id="PTHR30543">
    <property type="entry name" value="CHROMATE REDUCTASE"/>
    <property type="match status" value="1"/>
</dbReference>
<dbReference type="InterPro" id="IPR050712">
    <property type="entry name" value="NAD(P)H-dep_reductase"/>
</dbReference>
<keyword evidence="3" id="KW-1185">Reference proteome</keyword>
<dbReference type="InterPro" id="IPR029039">
    <property type="entry name" value="Flavoprotein-like_sf"/>
</dbReference>
<accession>A0A939GGV9</accession>
<dbReference type="Proteomes" id="UP000664034">
    <property type="component" value="Unassembled WGS sequence"/>
</dbReference>
<dbReference type="AlphaFoldDB" id="A0A939GGV9"/>
<protein>
    <submittedName>
        <fullName evidence="2">NAD(P)H-dependent oxidoreductase</fullName>
    </submittedName>
</protein>
<dbReference type="InterPro" id="IPR005025">
    <property type="entry name" value="FMN_Rdtase-like_dom"/>
</dbReference>
<dbReference type="EMBL" id="JAFMYV010000002">
    <property type="protein sequence ID" value="MBO0936228.1"/>
    <property type="molecule type" value="Genomic_DNA"/>
</dbReference>
<comment type="caution">
    <text evidence="2">The sequence shown here is derived from an EMBL/GenBank/DDBJ whole genome shotgun (WGS) entry which is preliminary data.</text>
</comment>
<evidence type="ECO:0000313" key="3">
    <source>
        <dbReference type="Proteomes" id="UP000664034"/>
    </source>
</evidence>
<dbReference type="RefSeq" id="WP_207363763.1">
    <property type="nucleotide sequence ID" value="NZ_JAFMYV010000002.1"/>
</dbReference>
<feature type="domain" description="NADPH-dependent FMN reductase-like" evidence="1">
    <location>
        <begin position="1"/>
        <end position="134"/>
    </location>
</feature>
<dbReference type="Pfam" id="PF03358">
    <property type="entry name" value="FMN_red"/>
    <property type="match status" value="1"/>
</dbReference>